<accession>A0ABS7EF88</accession>
<protein>
    <recommendedName>
        <fullName evidence="4">DUF3828 domain-containing protein</fullName>
    </recommendedName>
</protein>
<comment type="caution">
    <text evidence="2">The sequence shown here is derived from an EMBL/GenBank/DDBJ whole genome shotgun (WGS) entry which is preliminary data.</text>
</comment>
<keyword evidence="1" id="KW-0732">Signal</keyword>
<feature type="signal peptide" evidence="1">
    <location>
        <begin position="1"/>
        <end position="19"/>
    </location>
</feature>
<sequence length="144" mass="16244">MLIRLLITFLAVLSLCACQEENPKQDPEDIAVAFFHAIYVDGDVEKAKSLAGPELAELLGHYRNLDAVKRHIVGMEMSNPEIEVKDSSADFFRRLDEDVWVELHFKSVQGRSTIMDVRVVHLSQQFAESWVVDSIDPDPFATNG</sequence>
<keyword evidence="3" id="KW-1185">Reference proteome</keyword>
<dbReference type="EMBL" id="JAHZSS010000007">
    <property type="protein sequence ID" value="MBW8191004.1"/>
    <property type="molecule type" value="Genomic_DNA"/>
</dbReference>
<evidence type="ECO:0000313" key="2">
    <source>
        <dbReference type="EMBL" id="MBW8191004.1"/>
    </source>
</evidence>
<dbReference type="PROSITE" id="PS51257">
    <property type="entry name" value="PROKAR_LIPOPROTEIN"/>
    <property type="match status" value="1"/>
</dbReference>
<dbReference type="Proteomes" id="UP001166251">
    <property type="component" value="Unassembled WGS sequence"/>
</dbReference>
<proteinExistence type="predicted"/>
<evidence type="ECO:0008006" key="4">
    <source>
        <dbReference type="Google" id="ProtNLM"/>
    </source>
</evidence>
<evidence type="ECO:0000313" key="3">
    <source>
        <dbReference type="Proteomes" id="UP001166251"/>
    </source>
</evidence>
<reference evidence="2" key="1">
    <citation type="submission" date="2021-07" db="EMBL/GenBank/DDBJ databases">
        <title>Neiella marina sp. nov., isolated from the intestinal content of sea cucumber Apostichopus japonicus.</title>
        <authorList>
            <person name="Bai X."/>
        </authorList>
    </citation>
    <scope>NUCLEOTIDE SEQUENCE</scope>
    <source>
        <strain evidence="2">126</strain>
    </source>
</reference>
<dbReference type="RefSeq" id="WP_220103687.1">
    <property type="nucleotide sequence ID" value="NZ_JAHZSS010000007.1"/>
</dbReference>
<evidence type="ECO:0000256" key="1">
    <source>
        <dbReference type="SAM" id="SignalP"/>
    </source>
</evidence>
<name>A0ABS7EF88_9GAMM</name>
<organism evidence="2 3">
    <name type="scientific">Neiella holothuriorum</name>
    <dbReference type="NCBI Taxonomy" id="2870530"/>
    <lineage>
        <taxon>Bacteria</taxon>
        <taxon>Pseudomonadati</taxon>
        <taxon>Pseudomonadota</taxon>
        <taxon>Gammaproteobacteria</taxon>
        <taxon>Alteromonadales</taxon>
        <taxon>Echinimonadaceae</taxon>
        <taxon>Neiella</taxon>
    </lineage>
</organism>
<gene>
    <name evidence="2" type="ORF">K0504_08150</name>
</gene>
<feature type="chain" id="PRO_5045959909" description="DUF3828 domain-containing protein" evidence="1">
    <location>
        <begin position="20"/>
        <end position="144"/>
    </location>
</feature>